<feature type="domain" description="Tyr recombinase" evidence="3">
    <location>
        <begin position="49"/>
        <end position="229"/>
    </location>
</feature>
<feature type="domain" description="Core-binding (CB)" evidence="4">
    <location>
        <begin position="1"/>
        <end position="28"/>
    </location>
</feature>
<gene>
    <name evidence="5" type="ORF">LEA_10226</name>
</gene>
<dbReference type="InterPro" id="IPR050090">
    <property type="entry name" value="Tyrosine_recombinase_XerCD"/>
</dbReference>
<dbReference type="AlphaFoldDB" id="K1T7S3"/>
<keyword evidence="2" id="KW-0233">DNA recombination</keyword>
<proteinExistence type="predicted"/>
<keyword evidence="1" id="KW-0238">DNA-binding</keyword>
<dbReference type="PANTHER" id="PTHR30349:SF81">
    <property type="entry name" value="TYROSINE RECOMBINASE XERC"/>
    <property type="match status" value="1"/>
</dbReference>
<dbReference type="Gene3D" id="1.10.150.130">
    <property type="match status" value="1"/>
</dbReference>
<dbReference type="GO" id="GO:0003677">
    <property type="term" value="F:DNA binding"/>
    <property type="evidence" value="ECO:0007669"/>
    <property type="project" value="UniProtKB-KW"/>
</dbReference>
<organism evidence="5">
    <name type="scientific">human gut metagenome</name>
    <dbReference type="NCBI Taxonomy" id="408170"/>
    <lineage>
        <taxon>unclassified sequences</taxon>
        <taxon>metagenomes</taxon>
        <taxon>organismal metagenomes</taxon>
    </lineage>
</organism>
<dbReference type="PANTHER" id="PTHR30349">
    <property type="entry name" value="PHAGE INTEGRASE-RELATED"/>
    <property type="match status" value="1"/>
</dbReference>
<dbReference type="InterPro" id="IPR010998">
    <property type="entry name" value="Integrase_recombinase_N"/>
</dbReference>
<dbReference type="PROSITE" id="PS51900">
    <property type="entry name" value="CB"/>
    <property type="match status" value="1"/>
</dbReference>
<dbReference type="PROSITE" id="PS51898">
    <property type="entry name" value="TYR_RECOMBINASE"/>
    <property type="match status" value="1"/>
</dbReference>
<dbReference type="GO" id="GO:0015074">
    <property type="term" value="P:DNA integration"/>
    <property type="evidence" value="ECO:0007669"/>
    <property type="project" value="InterPro"/>
</dbReference>
<dbReference type="SUPFAM" id="SSF56349">
    <property type="entry name" value="DNA breaking-rejoining enzymes"/>
    <property type="match status" value="1"/>
</dbReference>
<dbReference type="GO" id="GO:0006310">
    <property type="term" value="P:DNA recombination"/>
    <property type="evidence" value="ECO:0007669"/>
    <property type="project" value="UniProtKB-KW"/>
</dbReference>
<evidence type="ECO:0000259" key="4">
    <source>
        <dbReference type="PROSITE" id="PS51900"/>
    </source>
</evidence>
<reference evidence="5" key="1">
    <citation type="journal article" date="2013" name="Environ. Microbiol.">
        <title>Microbiota from the distal guts of lean and obese adolescents exhibit partial functional redundancy besides clear differences in community structure.</title>
        <authorList>
            <person name="Ferrer M."/>
            <person name="Ruiz A."/>
            <person name="Lanza F."/>
            <person name="Haange S.B."/>
            <person name="Oberbach A."/>
            <person name="Till H."/>
            <person name="Bargiela R."/>
            <person name="Campoy C."/>
            <person name="Segura M.T."/>
            <person name="Richter M."/>
            <person name="von Bergen M."/>
            <person name="Seifert J."/>
            <person name="Suarez A."/>
        </authorList>
    </citation>
    <scope>NUCLEOTIDE SEQUENCE</scope>
</reference>
<sequence length="234" mass="26349">ALLYDQGREKTSQARALSGIRSFYNYLMLTDVIDSTPTQFIDTPKFGRHLPDILTVEEIDRIVAAVDTSTVKGRRDSAMLEVLYSCGLRVSELTSLRLGDLFFGEGYIRVTGKGDKQRLVPVSGAAREKIQRYLDDRATKTSASDVVFLNNRGTQLTRVMVFTILREAVHRAGIDKHISPHTFRHSFATHLLEGGASIRQVQEMLGHESILTTEIYTHLEGDHLRDTVEKYLPL</sequence>
<dbReference type="InterPro" id="IPR002104">
    <property type="entry name" value="Integrase_catalytic"/>
</dbReference>
<name>K1T7S3_9ZZZZ</name>
<dbReference type="InterPro" id="IPR011010">
    <property type="entry name" value="DNA_brk_join_enz"/>
</dbReference>
<accession>K1T7S3</accession>
<comment type="caution">
    <text evidence="5">The sequence shown here is derived from an EMBL/GenBank/DDBJ whole genome shotgun (WGS) entry which is preliminary data.</text>
</comment>
<dbReference type="InterPro" id="IPR013762">
    <property type="entry name" value="Integrase-like_cat_sf"/>
</dbReference>
<evidence type="ECO:0000259" key="3">
    <source>
        <dbReference type="PROSITE" id="PS51898"/>
    </source>
</evidence>
<dbReference type="EMBL" id="AJWY01006880">
    <property type="protein sequence ID" value="EKC65618.1"/>
    <property type="molecule type" value="Genomic_DNA"/>
</dbReference>
<dbReference type="Gene3D" id="1.10.443.10">
    <property type="entry name" value="Intergrase catalytic core"/>
    <property type="match status" value="1"/>
</dbReference>
<evidence type="ECO:0000256" key="2">
    <source>
        <dbReference type="ARBA" id="ARBA00023172"/>
    </source>
</evidence>
<protein>
    <submittedName>
        <fullName evidence="5">Site-specific tyrosine recombinase XerD</fullName>
    </submittedName>
</protein>
<dbReference type="InterPro" id="IPR044068">
    <property type="entry name" value="CB"/>
</dbReference>
<dbReference type="Pfam" id="PF00589">
    <property type="entry name" value="Phage_integrase"/>
    <property type="match status" value="1"/>
</dbReference>
<evidence type="ECO:0000256" key="1">
    <source>
        <dbReference type="ARBA" id="ARBA00023125"/>
    </source>
</evidence>
<dbReference type="CDD" id="cd00798">
    <property type="entry name" value="INT_XerDC_C"/>
    <property type="match status" value="1"/>
</dbReference>
<feature type="non-terminal residue" evidence="5">
    <location>
        <position position="1"/>
    </location>
</feature>
<evidence type="ECO:0000313" key="5">
    <source>
        <dbReference type="EMBL" id="EKC65618.1"/>
    </source>
</evidence>
<dbReference type="SUPFAM" id="SSF47823">
    <property type="entry name" value="lambda integrase-like, N-terminal domain"/>
    <property type="match status" value="1"/>
</dbReference>